<dbReference type="InterPro" id="IPR002869">
    <property type="entry name" value="Pyrv_flavodox_OxRed_cen"/>
</dbReference>
<dbReference type="PANTHER" id="PTHR43854:SF1">
    <property type="entry name" value="INDOLEPYRUVATE OXIDOREDUCTASE SUBUNIT IORB"/>
    <property type="match status" value="1"/>
</dbReference>
<dbReference type="InterPro" id="IPR052198">
    <property type="entry name" value="IorB_Oxidoreductase"/>
</dbReference>
<accession>A0A857DF87</accession>
<dbReference type="AlphaFoldDB" id="A0A857DF87"/>
<dbReference type="EMBL" id="CP046996">
    <property type="protein sequence ID" value="QGZ99360.1"/>
    <property type="molecule type" value="Genomic_DNA"/>
</dbReference>
<dbReference type="Gene3D" id="3.40.920.10">
    <property type="entry name" value="Pyruvate-ferredoxin oxidoreductase, PFOR, domain III"/>
    <property type="match status" value="1"/>
</dbReference>
<evidence type="ECO:0000313" key="3">
    <source>
        <dbReference type="EMBL" id="QGZ99360.1"/>
    </source>
</evidence>
<gene>
    <name evidence="3" type="ORF">GQ588_01075</name>
</gene>
<evidence type="ECO:0000313" key="4">
    <source>
        <dbReference type="Proteomes" id="UP000430508"/>
    </source>
</evidence>
<dbReference type="InterPro" id="IPR019752">
    <property type="entry name" value="Pyrv/ketoisovalerate_OxRed_cat"/>
</dbReference>
<dbReference type="NCBIfam" id="NF005322">
    <property type="entry name" value="PRK06853.1-2"/>
    <property type="match status" value="1"/>
</dbReference>
<dbReference type="PANTHER" id="PTHR43854">
    <property type="entry name" value="INDOLEPYRUVATE OXIDOREDUCTASE SUBUNIT IORB"/>
    <property type="match status" value="1"/>
</dbReference>
<dbReference type="RefSeq" id="WP_025204956.1">
    <property type="nucleotide sequence ID" value="NZ_CP046996.1"/>
</dbReference>
<evidence type="ECO:0000259" key="2">
    <source>
        <dbReference type="Pfam" id="PF01558"/>
    </source>
</evidence>
<feature type="domain" description="Pyruvate/ketoisovalerate oxidoreductase catalytic" evidence="2">
    <location>
        <begin position="13"/>
        <end position="188"/>
    </location>
</feature>
<organism evidence="3 4">
    <name type="scientific">Dehalobacter restrictus</name>
    <dbReference type="NCBI Taxonomy" id="55583"/>
    <lineage>
        <taxon>Bacteria</taxon>
        <taxon>Bacillati</taxon>
        <taxon>Bacillota</taxon>
        <taxon>Clostridia</taxon>
        <taxon>Eubacteriales</taxon>
        <taxon>Desulfitobacteriaceae</taxon>
        <taxon>Dehalobacter</taxon>
    </lineage>
</organism>
<dbReference type="NCBIfam" id="NF005325">
    <property type="entry name" value="PRK06853.1-5"/>
    <property type="match status" value="1"/>
</dbReference>
<dbReference type="Pfam" id="PF01558">
    <property type="entry name" value="POR"/>
    <property type="match status" value="1"/>
</dbReference>
<dbReference type="GO" id="GO:0016903">
    <property type="term" value="F:oxidoreductase activity, acting on the aldehyde or oxo group of donors"/>
    <property type="evidence" value="ECO:0007669"/>
    <property type="project" value="InterPro"/>
</dbReference>
<keyword evidence="1" id="KW-0560">Oxidoreductase</keyword>
<reference evidence="3 4" key="1">
    <citation type="submission" date="2019-12" db="EMBL/GenBank/DDBJ databases">
        <title>Sequence classification of anaerobic respiratory reductive dehalogenases: First we see many, then we see few.</title>
        <authorList>
            <person name="Molenda O."/>
            <person name="Puentes Jacome L.A."/>
            <person name="Cao X."/>
            <person name="Nesbo C.L."/>
            <person name="Tang S."/>
            <person name="Morson N."/>
            <person name="Patron J."/>
            <person name="Lomheim L."/>
            <person name="Wishart D.S."/>
            <person name="Edwards E.A."/>
        </authorList>
    </citation>
    <scope>NUCLEOTIDE SEQUENCE [LARGE SCALE GENOMIC DNA]</scope>
    <source>
        <strain evidence="3 4">12DCA</strain>
    </source>
</reference>
<dbReference type="Proteomes" id="UP000430508">
    <property type="component" value="Chromosome"/>
</dbReference>
<evidence type="ECO:0000256" key="1">
    <source>
        <dbReference type="ARBA" id="ARBA00023002"/>
    </source>
</evidence>
<keyword evidence="3" id="KW-0670">Pyruvate</keyword>
<name>A0A857DF87_9FIRM</name>
<protein>
    <submittedName>
        <fullName evidence="3">Indolepyruvate oxidoreductase subunit beta</fullName>
    </submittedName>
</protein>
<proteinExistence type="predicted"/>
<dbReference type="SUPFAM" id="SSF53323">
    <property type="entry name" value="Pyruvate-ferredoxin oxidoreductase, PFOR, domain III"/>
    <property type="match status" value="1"/>
</dbReference>
<sequence length="194" mass="21032">MIDITNILIVGVGGQGTILASRVMAGAVQMTGQDVKVSEIHGMAQRGGSVVTQVRYGKEVASPIIPEGEADIILAFEKLEALRWLPYLKKDGSILINDQRIDPMPVVVGAAQYPSDVLDIIEKERKEVFIINGLEKAVEAGNAKAVNVVLLGLLARCLKIDKQIWLDVIRETVPSKLLAVNLKAFEAGWNGYLS</sequence>